<evidence type="ECO:0000256" key="6">
    <source>
        <dbReference type="ARBA" id="ARBA00012180"/>
    </source>
</evidence>
<feature type="binding site" evidence="14 15">
    <location>
        <position position="28"/>
    </location>
    <ligand>
        <name>a divalent metal cation</name>
        <dbReference type="ChEBI" id="CHEBI:60240"/>
    </ligand>
</feature>
<dbReference type="GO" id="GO:0032299">
    <property type="term" value="C:ribonuclease H2 complex"/>
    <property type="evidence" value="ECO:0007669"/>
    <property type="project" value="TreeGrafter"/>
</dbReference>
<gene>
    <name evidence="14" type="primary">rnhB</name>
    <name evidence="18" type="ORF">JP09_003095</name>
</gene>
<keyword evidence="11 14" id="KW-0255">Endonuclease</keyword>
<evidence type="ECO:0000259" key="17">
    <source>
        <dbReference type="PROSITE" id="PS51975"/>
    </source>
</evidence>
<keyword evidence="9 14" id="KW-0540">Nuclease</keyword>
<name>A0A2P5P9B6_9CHLR</name>
<protein>
    <recommendedName>
        <fullName evidence="7 14">Ribonuclease HII</fullName>
        <shortName evidence="14">RNase HII</shortName>
        <ecNumber evidence="6 14">3.1.26.4</ecNumber>
    </recommendedName>
</protein>
<evidence type="ECO:0000256" key="13">
    <source>
        <dbReference type="ARBA" id="ARBA00023211"/>
    </source>
</evidence>
<sequence length="212" mass="23223">MAAKMICPTFKEENALYERGITLIAGVDEAGRGALAGPVVAGAVILAKRRRCGWLKDIRDSKMLTVEAREELYGAITSEAVCYGAGIVSHIYIDENGIAPATRLAMKMAIEAMSLKPQALLIDYLTLPSFNLPQKGIIDGDALCVSIACASIIAKVTRDRLMQRLDEEHRGYSLGQHKGYCTPEHVQKLNVLGPSPIHRYTFDPVNSFRSLF</sequence>
<dbReference type="PANTHER" id="PTHR10954">
    <property type="entry name" value="RIBONUCLEASE H2 SUBUNIT A"/>
    <property type="match status" value="1"/>
</dbReference>
<dbReference type="EMBL" id="JQAN02000006">
    <property type="protein sequence ID" value="PPD58865.1"/>
    <property type="molecule type" value="Genomic_DNA"/>
</dbReference>
<dbReference type="PANTHER" id="PTHR10954:SF18">
    <property type="entry name" value="RIBONUCLEASE HII"/>
    <property type="match status" value="1"/>
</dbReference>
<comment type="catalytic activity">
    <reaction evidence="1 14 15 16">
        <text>Endonucleolytic cleavage to 5'-phosphomonoester.</text>
        <dbReference type="EC" id="3.1.26.4"/>
    </reaction>
</comment>
<keyword evidence="8 14" id="KW-0963">Cytoplasm</keyword>
<evidence type="ECO:0000256" key="7">
    <source>
        <dbReference type="ARBA" id="ARBA00019179"/>
    </source>
</evidence>
<evidence type="ECO:0000313" key="18">
    <source>
        <dbReference type="EMBL" id="PPD58865.1"/>
    </source>
</evidence>
<dbReference type="InterPro" id="IPR022898">
    <property type="entry name" value="RNase_HII"/>
</dbReference>
<dbReference type="InterPro" id="IPR024567">
    <property type="entry name" value="RNase_HII/HIII_dom"/>
</dbReference>
<reference evidence="18 19" key="1">
    <citation type="journal article" date="2017" name="ISME J.">
        <title>Grape pomace compost harbors organohalide-respiring Dehalogenimonas species with novel reductive dehalogenase genes.</title>
        <authorList>
            <person name="Yang Y."/>
            <person name="Higgins S.A."/>
            <person name="Yan J."/>
            <person name="Simsir B."/>
            <person name="Chourey K."/>
            <person name="Iyer R."/>
            <person name="Hettich R.L."/>
            <person name="Baldwin B."/>
            <person name="Ogles D.M."/>
            <person name="Loffler F.E."/>
        </authorList>
    </citation>
    <scope>NUCLEOTIDE SEQUENCE [LARGE SCALE GENOMIC DNA]</scope>
    <source>
        <strain evidence="18 19">GP</strain>
    </source>
</reference>
<dbReference type="RefSeq" id="WP_102330349.1">
    <property type="nucleotide sequence ID" value="NZ_CP058566.2"/>
</dbReference>
<evidence type="ECO:0000313" key="19">
    <source>
        <dbReference type="Proteomes" id="UP000235653"/>
    </source>
</evidence>
<dbReference type="InterPro" id="IPR012337">
    <property type="entry name" value="RNaseH-like_sf"/>
</dbReference>
<dbReference type="SUPFAM" id="SSF53098">
    <property type="entry name" value="Ribonuclease H-like"/>
    <property type="match status" value="1"/>
</dbReference>
<feature type="domain" description="RNase H type-2" evidence="17">
    <location>
        <begin position="22"/>
        <end position="212"/>
    </location>
</feature>
<evidence type="ECO:0000256" key="4">
    <source>
        <dbReference type="ARBA" id="ARBA00004496"/>
    </source>
</evidence>
<dbReference type="Proteomes" id="UP000235653">
    <property type="component" value="Unassembled WGS sequence"/>
</dbReference>
<dbReference type="GO" id="GO:0030145">
    <property type="term" value="F:manganese ion binding"/>
    <property type="evidence" value="ECO:0007669"/>
    <property type="project" value="UniProtKB-UniRule"/>
</dbReference>
<dbReference type="GO" id="GO:0006298">
    <property type="term" value="P:mismatch repair"/>
    <property type="evidence" value="ECO:0007669"/>
    <property type="project" value="TreeGrafter"/>
</dbReference>
<dbReference type="Gene3D" id="3.30.420.10">
    <property type="entry name" value="Ribonuclease H-like superfamily/Ribonuclease H"/>
    <property type="match status" value="1"/>
</dbReference>
<accession>A0A2P5P9B6</accession>
<dbReference type="CDD" id="cd07182">
    <property type="entry name" value="RNase_HII_bacteria_HII_like"/>
    <property type="match status" value="1"/>
</dbReference>
<evidence type="ECO:0000256" key="12">
    <source>
        <dbReference type="ARBA" id="ARBA00022801"/>
    </source>
</evidence>
<comment type="cofactor">
    <cofactor evidence="14 15">
        <name>Mn(2+)</name>
        <dbReference type="ChEBI" id="CHEBI:29035"/>
    </cofactor>
    <cofactor evidence="14 15">
        <name>Mg(2+)</name>
        <dbReference type="ChEBI" id="CHEBI:18420"/>
    </cofactor>
    <text evidence="14 15">Manganese or magnesium. Binds 1 divalent metal ion per monomer in the absence of substrate. May bind a second metal ion after substrate binding.</text>
</comment>
<evidence type="ECO:0000256" key="3">
    <source>
        <dbReference type="ARBA" id="ARBA00004065"/>
    </source>
</evidence>
<dbReference type="NCBIfam" id="NF000595">
    <property type="entry name" value="PRK00015.1-3"/>
    <property type="match status" value="1"/>
</dbReference>
<evidence type="ECO:0000256" key="16">
    <source>
        <dbReference type="RuleBase" id="RU003515"/>
    </source>
</evidence>
<dbReference type="GO" id="GO:0003723">
    <property type="term" value="F:RNA binding"/>
    <property type="evidence" value="ECO:0007669"/>
    <property type="project" value="UniProtKB-UniRule"/>
</dbReference>
<dbReference type="GO" id="GO:0004523">
    <property type="term" value="F:RNA-DNA hybrid ribonuclease activity"/>
    <property type="evidence" value="ECO:0007669"/>
    <property type="project" value="UniProtKB-UniRule"/>
</dbReference>
<evidence type="ECO:0000256" key="9">
    <source>
        <dbReference type="ARBA" id="ARBA00022722"/>
    </source>
</evidence>
<dbReference type="PROSITE" id="PS51975">
    <property type="entry name" value="RNASE_H_2"/>
    <property type="match status" value="1"/>
</dbReference>
<evidence type="ECO:0000256" key="5">
    <source>
        <dbReference type="ARBA" id="ARBA00007383"/>
    </source>
</evidence>
<keyword evidence="13 14" id="KW-0464">Manganese</keyword>
<dbReference type="OrthoDB" id="9803420at2"/>
<dbReference type="GO" id="GO:0005737">
    <property type="term" value="C:cytoplasm"/>
    <property type="evidence" value="ECO:0007669"/>
    <property type="project" value="UniProtKB-SubCell"/>
</dbReference>
<proteinExistence type="inferred from homology"/>
<feature type="binding site" evidence="14 15">
    <location>
        <position position="29"/>
    </location>
    <ligand>
        <name>a divalent metal cation</name>
        <dbReference type="ChEBI" id="CHEBI:60240"/>
    </ligand>
</feature>
<evidence type="ECO:0000256" key="8">
    <source>
        <dbReference type="ARBA" id="ARBA00022490"/>
    </source>
</evidence>
<comment type="function">
    <text evidence="3 14 16">Endonuclease that specifically degrades the RNA of RNA-DNA hybrids.</text>
</comment>
<keyword evidence="10 14" id="KW-0479">Metal-binding</keyword>
<dbReference type="InterPro" id="IPR036397">
    <property type="entry name" value="RNaseH_sf"/>
</dbReference>
<dbReference type="GO" id="GO:0043137">
    <property type="term" value="P:DNA replication, removal of RNA primer"/>
    <property type="evidence" value="ECO:0007669"/>
    <property type="project" value="TreeGrafter"/>
</dbReference>
<keyword evidence="12 14" id="KW-0378">Hydrolase</keyword>
<organism evidence="18 19">
    <name type="scientific">Dehalogenimonas etheniformans</name>
    <dbReference type="NCBI Taxonomy" id="1536648"/>
    <lineage>
        <taxon>Bacteria</taxon>
        <taxon>Bacillati</taxon>
        <taxon>Chloroflexota</taxon>
        <taxon>Dehalococcoidia</taxon>
        <taxon>Dehalococcoidales</taxon>
        <taxon>Dehalococcoidaceae</taxon>
        <taxon>Dehalogenimonas</taxon>
    </lineage>
</organism>
<comment type="subcellular location">
    <subcellularLocation>
        <location evidence="4 14">Cytoplasm</location>
    </subcellularLocation>
</comment>
<evidence type="ECO:0000256" key="10">
    <source>
        <dbReference type="ARBA" id="ARBA00022723"/>
    </source>
</evidence>
<evidence type="ECO:0000256" key="2">
    <source>
        <dbReference type="ARBA" id="ARBA00001946"/>
    </source>
</evidence>
<dbReference type="EC" id="3.1.26.4" evidence="6 14"/>
<keyword evidence="19" id="KW-1185">Reference proteome</keyword>
<comment type="similarity">
    <text evidence="5 14 16">Belongs to the RNase HII family.</text>
</comment>
<comment type="cofactor">
    <cofactor evidence="2">
        <name>Mg(2+)</name>
        <dbReference type="ChEBI" id="CHEBI:18420"/>
    </cofactor>
</comment>
<dbReference type="InterPro" id="IPR001352">
    <property type="entry name" value="RNase_HII/HIII"/>
</dbReference>
<evidence type="ECO:0000256" key="14">
    <source>
        <dbReference type="HAMAP-Rule" id="MF_00052"/>
    </source>
</evidence>
<dbReference type="Pfam" id="PF01351">
    <property type="entry name" value="RNase_HII"/>
    <property type="match status" value="1"/>
</dbReference>
<comment type="caution">
    <text evidence="18">The sequence shown here is derived from an EMBL/GenBank/DDBJ whole genome shotgun (WGS) entry which is preliminary data.</text>
</comment>
<dbReference type="HAMAP" id="MF_00052_B">
    <property type="entry name" value="RNase_HII_B"/>
    <property type="match status" value="1"/>
</dbReference>
<dbReference type="AlphaFoldDB" id="A0A2P5P9B6"/>
<evidence type="ECO:0000256" key="11">
    <source>
        <dbReference type="ARBA" id="ARBA00022759"/>
    </source>
</evidence>
<evidence type="ECO:0000256" key="15">
    <source>
        <dbReference type="PROSITE-ProRule" id="PRU01319"/>
    </source>
</evidence>
<feature type="binding site" evidence="14 15">
    <location>
        <position position="123"/>
    </location>
    <ligand>
        <name>a divalent metal cation</name>
        <dbReference type="ChEBI" id="CHEBI:60240"/>
    </ligand>
</feature>
<evidence type="ECO:0000256" key="1">
    <source>
        <dbReference type="ARBA" id="ARBA00000077"/>
    </source>
</evidence>